<evidence type="ECO:0000256" key="1">
    <source>
        <dbReference type="SAM" id="MobiDB-lite"/>
    </source>
</evidence>
<keyword evidence="2" id="KW-0732">Signal</keyword>
<dbReference type="EMBL" id="JBHSMD010000004">
    <property type="protein sequence ID" value="MFC5493905.1"/>
    <property type="molecule type" value="Genomic_DNA"/>
</dbReference>
<dbReference type="PROSITE" id="PS51257">
    <property type="entry name" value="PROKAR_LIPOPROTEIN"/>
    <property type="match status" value="1"/>
</dbReference>
<accession>A0ABW0N0P1</accession>
<evidence type="ECO:0000313" key="4">
    <source>
        <dbReference type="Proteomes" id="UP001595956"/>
    </source>
</evidence>
<feature type="compositionally biased region" description="Low complexity" evidence="1">
    <location>
        <begin position="22"/>
        <end position="48"/>
    </location>
</feature>
<sequence length="203" mass="21306">MPKTAASAAALAAVLLLGAACGNDDASADPSPDPTTSSATSSPSPTDEATGEPTGEPSSTVAPATGPVLDLPLASVRAPKGWFLTPRIVPQQVDAGTREYTFSSITLAQIKSYDLSMSADGLADNWLESSFYPRQPKKLPLTELDGTEAYHLAGQVQKNLYLEEFGAQTDGKVVALTFLFSPAASPEERQDVIDATLATFTWK</sequence>
<feature type="signal peptide" evidence="2">
    <location>
        <begin position="1"/>
        <end position="22"/>
    </location>
</feature>
<comment type="caution">
    <text evidence="3">The sequence shown here is derived from an EMBL/GenBank/DDBJ whole genome shotgun (WGS) entry which is preliminary data.</text>
</comment>
<evidence type="ECO:0008006" key="5">
    <source>
        <dbReference type="Google" id="ProtNLM"/>
    </source>
</evidence>
<name>A0ABW0N0P1_9ACTN</name>
<dbReference type="Proteomes" id="UP001595956">
    <property type="component" value="Unassembled WGS sequence"/>
</dbReference>
<evidence type="ECO:0000256" key="2">
    <source>
        <dbReference type="SAM" id="SignalP"/>
    </source>
</evidence>
<reference evidence="4" key="1">
    <citation type="journal article" date="2019" name="Int. J. Syst. Evol. Microbiol.">
        <title>The Global Catalogue of Microorganisms (GCM) 10K type strain sequencing project: providing services to taxonomists for standard genome sequencing and annotation.</title>
        <authorList>
            <consortium name="The Broad Institute Genomics Platform"/>
            <consortium name="The Broad Institute Genome Sequencing Center for Infectious Disease"/>
            <person name="Wu L."/>
            <person name="Ma J."/>
        </authorList>
    </citation>
    <scope>NUCLEOTIDE SEQUENCE [LARGE SCALE GENOMIC DNA]</scope>
    <source>
        <strain evidence="4">KACC 13778</strain>
    </source>
</reference>
<organism evidence="3 4">
    <name type="scientific">Nocardioides caricicola</name>
    <dbReference type="NCBI Taxonomy" id="634770"/>
    <lineage>
        <taxon>Bacteria</taxon>
        <taxon>Bacillati</taxon>
        <taxon>Actinomycetota</taxon>
        <taxon>Actinomycetes</taxon>
        <taxon>Propionibacteriales</taxon>
        <taxon>Nocardioidaceae</taxon>
        <taxon>Nocardioides</taxon>
    </lineage>
</organism>
<evidence type="ECO:0000313" key="3">
    <source>
        <dbReference type="EMBL" id="MFC5493905.1"/>
    </source>
</evidence>
<protein>
    <recommendedName>
        <fullName evidence="5">DUF1795 domain-containing protein</fullName>
    </recommendedName>
</protein>
<dbReference type="RefSeq" id="WP_345178519.1">
    <property type="nucleotide sequence ID" value="NZ_BAABFQ010000007.1"/>
</dbReference>
<feature type="region of interest" description="Disordered" evidence="1">
    <location>
        <begin position="22"/>
        <end position="66"/>
    </location>
</feature>
<proteinExistence type="predicted"/>
<feature type="chain" id="PRO_5046085642" description="DUF1795 domain-containing protein" evidence="2">
    <location>
        <begin position="23"/>
        <end position="203"/>
    </location>
</feature>
<keyword evidence="4" id="KW-1185">Reference proteome</keyword>
<gene>
    <name evidence="3" type="ORF">ACFPKY_12390</name>
</gene>